<feature type="non-terminal residue" evidence="1">
    <location>
        <position position="1"/>
    </location>
</feature>
<name>X0TK24_9ZZZZ</name>
<protein>
    <submittedName>
        <fullName evidence="1">Uncharacterized protein</fullName>
    </submittedName>
</protein>
<organism evidence="1">
    <name type="scientific">marine sediment metagenome</name>
    <dbReference type="NCBI Taxonomy" id="412755"/>
    <lineage>
        <taxon>unclassified sequences</taxon>
        <taxon>metagenomes</taxon>
        <taxon>ecological metagenomes</taxon>
    </lineage>
</organism>
<reference evidence="1" key="1">
    <citation type="journal article" date="2014" name="Front. Microbiol.">
        <title>High frequency of phylogenetically diverse reductive dehalogenase-homologous genes in deep subseafloor sedimentary metagenomes.</title>
        <authorList>
            <person name="Kawai M."/>
            <person name="Futagami T."/>
            <person name="Toyoda A."/>
            <person name="Takaki Y."/>
            <person name="Nishi S."/>
            <person name="Hori S."/>
            <person name="Arai W."/>
            <person name="Tsubouchi T."/>
            <person name="Morono Y."/>
            <person name="Uchiyama I."/>
            <person name="Ito T."/>
            <person name="Fujiyama A."/>
            <person name="Inagaki F."/>
            <person name="Takami H."/>
        </authorList>
    </citation>
    <scope>NUCLEOTIDE SEQUENCE</scope>
    <source>
        <strain evidence="1">Expedition CK06-06</strain>
    </source>
</reference>
<evidence type="ECO:0000313" key="1">
    <source>
        <dbReference type="EMBL" id="GAF93908.1"/>
    </source>
</evidence>
<sequence length="59" mass="6038">TVAVVPLAVWPLLPRLIVYANAPLVSTVAGPAFAKVMFDGVLTCVVALPQLVAGVQLAP</sequence>
<feature type="non-terminal residue" evidence="1">
    <location>
        <position position="59"/>
    </location>
</feature>
<proteinExistence type="predicted"/>
<gene>
    <name evidence="1" type="ORF">S01H1_24381</name>
</gene>
<dbReference type="AlphaFoldDB" id="X0TK24"/>
<dbReference type="EMBL" id="BARS01014488">
    <property type="protein sequence ID" value="GAF93908.1"/>
    <property type="molecule type" value="Genomic_DNA"/>
</dbReference>
<comment type="caution">
    <text evidence="1">The sequence shown here is derived from an EMBL/GenBank/DDBJ whole genome shotgun (WGS) entry which is preliminary data.</text>
</comment>
<accession>X0TK24</accession>